<dbReference type="GO" id="GO:0015280">
    <property type="term" value="F:ligand-gated sodium channel activity"/>
    <property type="evidence" value="ECO:0007669"/>
    <property type="project" value="TreeGrafter"/>
</dbReference>
<evidence type="ECO:0000256" key="1">
    <source>
        <dbReference type="ARBA" id="ARBA00004141"/>
    </source>
</evidence>
<evidence type="ECO:0000256" key="2">
    <source>
        <dbReference type="ARBA" id="ARBA00007193"/>
    </source>
</evidence>
<evidence type="ECO:0000256" key="5">
    <source>
        <dbReference type="ARBA" id="ARBA00022692"/>
    </source>
</evidence>
<keyword evidence="5 12" id="KW-0812">Transmembrane</keyword>
<evidence type="ECO:0000256" key="6">
    <source>
        <dbReference type="ARBA" id="ARBA00022989"/>
    </source>
</evidence>
<comment type="similarity">
    <text evidence="2 12">Belongs to the amiloride-sensitive sodium channel (TC 1.A.6) family.</text>
</comment>
<comment type="subcellular location">
    <subcellularLocation>
        <location evidence="1">Membrane</location>
        <topology evidence="1">Multi-pass membrane protein</topology>
    </subcellularLocation>
</comment>
<evidence type="ECO:0000256" key="7">
    <source>
        <dbReference type="ARBA" id="ARBA00023053"/>
    </source>
</evidence>
<dbReference type="EMBL" id="GL451589">
    <property type="protein sequence ID" value="EFN78942.1"/>
    <property type="molecule type" value="Genomic_DNA"/>
</dbReference>
<dbReference type="InterPro" id="IPR001873">
    <property type="entry name" value="ENaC"/>
</dbReference>
<evidence type="ECO:0000256" key="4">
    <source>
        <dbReference type="ARBA" id="ARBA00022461"/>
    </source>
</evidence>
<dbReference type="Pfam" id="PF00858">
    <property type="entry name" value="ASC"/>
    <property type="match status" value="1"/>
</dbReference>
<keyword evidence="8 12" id="KW-0406">Ion transport</keyword>
<keyword evidence="6" id="KW-1133">Transmembrane helix</keyword>
<dbReference type="OrthoDB" id="6436100at2759"/>
<name>E2BZD2_HARSA</name>
<dbReference type="PANTHER" id="PTHR11690:SF253">
    <property type="entry name" value="PICKPOCKET 18-RELATED"/>
    <property type="match status" value="1"/>
</dbReference>
<reference evidence="13 14" key="1">
    <citation type="journal article" date="2010" name="Science">
        <title>Genomic comparison of the ants Camponotus floridanus and Harpegnathos saltator.</title>
        <authorList>
            <person name="Bonasio R."/>
            <person name="Zhang G."/>
            <person name="Ye C."/>
            <person name="Mutti N.S."/>
            <person name="Fang X."/>
            <person name="Qin N."/>
            <person name="Donahue G."/>
            <person name="Yang P."/>
            <person name="Li Q."/>
            <person name="Li C."/>
            <person name="Zhang P."/>
            <person name="Huang Z."/>
            <person name="Berger S.L."/>
            <person name="Reinberg D."/>
            <person name="Wang J."/>
            <person name="Liebig J."/>
        </authorList>
    </citation>
    <scope>NUCLEOTIDE SEQUENCE [LARGE SCALE GENOMIC DNA]</scope>
    <source>
        <strain evidence="13 14">R22 G/1</strain>
    </source>
</reference>
<dbReference type="GO" id="GO:0005886">
    <property type="term" value="C:plasma membrane"/>
    <property type="evidence" value="ECO:0007669"/>
    <property type="project" value="TreeGrafter"/>
</dbReference>
<keyword evidence="11 12" id="KW-0407">Ion channel</keyword>
<protein>
    <submittedName>
        <fullName evidence="13">Sodium channel protein Nach</fullName>
    </submittedName>
</protein>
<evidence type="ECO:0000256" key="9">
    <source>
        <dbReference type="ARBA" id="ARBA00023136"/>
    </source>
</evidence>
<keyword evidence="4 12" id="KW-0894">Sodium channel</keyword>
<keyword evidence="7" id="KW-0915">Sodium</keyword>
<gene>
    <name evidence="13" type="ORF">EAI_12214</name>
</gene>
<keyword evidence="14" id="KW-1185">Reference proteome</keyword>
<evidence type="ECO:0000256" key="3">
    <source>
        <dbReference type="ARBA" id="ARBA00022448"/>
    </source>
</evidence>
<evidence type="ECO:0000256" key="10">
    <source>
        <dbReference type="ARBA" id="ARBA00023201"/>
    </source>
</evidence>
<proteinExistence type="inferred from homology"/>
<organism evidence="14">
    <name type="scientific">Harpegnathos saltator</name>
    <name type="common">Jerdon's jumping ant</name>
    <dbReference type="NCBI Taxonomy" id="610380"/>
    <lineage>
        <taxon>Eukaryota</taxon>
        <taxon>Metazoa</taxon>
        <taxon>Ecdysozoa</taxon>
        <taxon>Arthropoda</taxon>
        <taxon>Hexapoda</taxon>
        <taxon>Insecta</taxon>
        <taxon>Pterygota</taxon>
        <taxon>Neoptera</taxon>
        <taxon>Endopterygota</taxon>
        <taxon>Hymenoptera</taxon>
        <taxon>Apocrita</taxon>
        <taxon>Aculeata</taxon>
        <taxon>Formicoidea</taxon>
        <taxon>Formicidae</taxon>
        <taxon>Ponerinae</taxon>
        <taxon>Ponerini</taxon>
        <taxon>Harpegnathos</taxon>
    </lineage>
</organism>
<dbReference type="PANTHER" id="PTHR11690">
    <property type="entry name" value="AMILORIDE-SENSITIVE SODIUM CHANNEL-RELATED"/>
    <property type="match status" value="1"/>
</dbReference>
<dbReference type="AlphaFoldDB" id="E2BZD2"/>
<evidence type="ECO:0000313" key="13">
    <source>
        <dbReference type="EMBL" id="EFN78942.1"/>
    </source>
</evidence>
<evidence type="ECO:0000256" key="8">
    <source>
        <dbReference type="ARBA" id="ARBA00023065"/>
    </source>
</evidence>
<keyword evidence="3 12" id="KW-0813">Transport</keyword>
<accession>E2BZD2</accession>
<dbReference type="InParanoid" id="E2BZD2"/>
<evidence type="ECO:0000256" key="11">
    <source>
        <dbReference type="ARBA" id="ARBA00023303"/>
    </source>
</evidence>
<keyword evidence="10 12" id="KW-0739">Sodium transport</keyword>
<sequence>MRSYPLKDHAASITYGDGVRVIVHERNTYPSLKAVEFMAAASHETIAQLDGTLLTSTSDVLELSARARGCSTSTSGPQDRLYRSINCQVECRDSAVWKLCGCMPLSSAPAVNAAERANHPCDLTHISCLARAVLRTYSVIERDPQCTCLPDCEDTTYRVVLATAPLNAAQYSPRPL</sequence>
<dbReference type="Proteomes" id="UP000008237">
    <property type="component" value="Unassembled WGS sequence"/>
</dbReference>
<evidence type="ECO:0000313" key="14">
    <source>
        <dbReference type="Proteomes" id="UP000008237"/>
    </source>
</evidence>
<evidence type="ECO:0000256" key="12">
    <source>
        <dbReference type="RuleBase" id="RU000679"/>
    </source>
</evidence>
<keyword evidence="9" id="KW-0472">Membrane</keyword>